<dbReference type="GO" id="GO:0005737">
    <property type="term" value="C:cytoplasm"/>
    <property type="evidence" value="ECO:0007669"/>
    <property type="project" value="TreeGrafter"/>
</dbReference>
<comment type="similarity">
    <text evidence="1">Belongs to the HesB/IscA family.</text>
</comment>
<reference evidence="3" key="1">
    <citation type="submission" date="2018-05" db="EMBL/GenBank/DDBJ databases">
        <authorList>
            <person name="Lanie J.A."/>
            <person name="Ng W.-L."/>
            <person name="Kazmierczak K.M."/>
            <person name="Andrzejewski T.M."/>
            <person name="Davidsen T.M."/>
            <person name="Wayne K.J."/>
            <person name="Tettelin H."/>
            <person name="Glass J.I."/>
            <person name="Rusch D."/>
            <person name="Podicherti R."/>
            <person name="Tsui H.-C.T."/>
            <person name="Winkler M.E."/>
        </authorList>
    </citation>
    <scope>NUCLEOTIDE SEQUENCE</scope>
</reference>
<proteinExistence type="inferred from homology"/>
<dbReference type="SUPFAM" id="SSF89360">
    <property type="entry name" value="HesB-like domain"/>
    <property type="match status" value="1"/>
</dbReference>
<dbReference type="AlphaFoldDB" id="A0A382X1S8"/>
<evidence type="ECO:0000313" key="3">
    <source>
        <dbReference type="EMBL" id="SVD65042.1"/>
    </source>
</evidence>
<dbReference type="InterPro" id="IPR016092">
    <property type="entry name" value="ATAP"/>
</dbReference>
<dbReference type="GO" id="GO:0051537">
    <property type="term" value="F:2 iron, 2 sulfur cluster binding"/>
    <property type="evidence" value="ECO:0007669"/>
    <property type="project" value="TreeGrafter"/>
</dbReference>
<dbReference type="InterPro" id="IPR050322">
    <property type="entry name" value="Fe-S_cluster_asmbl/transfer"/>
</dbReference>
<sequence>MISVTETAAEKINQALAEQEMDGKALKLGVFPGGCGGGYQYALGFGEKSENDTAFEANGLKVLINNEDVDKIKGTEIDYIISEMGEGFRINNPNPAPE</sequence>
<dbReference type="GO" id="GO:0016226">
    <property type="term" value="P:iron-sulfur cluster assembly"/>
    <property type="evidence" value="ECO:0007669"/>
    <property type="project" value="InterPro"/>
</dbReference>
<name>A0A382X1S8_9ZZZZ</name>
<accession>A0A382X1S8</accession>
<feature type="non-terminal residue" evidence="3">
    <location>
        <position position="98"/>
    </location>
</feature>
<protein>
    <recommendedName>
        <fullName evidence="2">Core domain-containing protein</fullName>
    </recommendedName>
</protein>
<organism evidence="3">
    <name type="scientific">marine metagenome</name>
    <dbReference type="NCBI Taxonomy" id="408172"/>
    <lineage>
        <taxon>unclassified sequences</taxon>
        <taxon>metagenomes</taxon>
        <taxon>ecological metagenomes</taxon>
    </lineage>
</organism>
<feature type="domain" description="Core" evidence="2">
    <location>
        <begin position="2"/>
        <end position="94"/>
    </location>
</feature>
<dbReference type="Gene3D" id="2.60.300.12">
    <property type="entry name" value="HesB-like domain"/>
    <property type="match status" value="1"/>
</dbReference>
<dbReference type="InterPro" id="IPR000361">
    <property type="entry name" value="ATAP_core_dom"/>
</dbReference>
<evidence type="ECO:0000259" key="2">
    <source>
        <dbReference type="Pfam" id="PF01521"/>
    </source>
</evidence>
<dbReference type="PANTHER" id="PTHR10072:SF41">
    <property type="entry name" value="IRON-SULFUR CLUSTER ASSEMBLY 1 HOMOLOG, MITOCHONDRIAL"/>
    <property type="match status" value="1"/>
</dbReference>
<dbReference type="EMBL" id="UINC01164276">
    <property type="protein sequence ID" value="SVD65042.1"/>
    <property type="molecule type" value="Genomic_DNA"/>
</dbReference>
<evidence type="ECO:0000256" key="1">
    <source>
        <dbReference type="ARBA" id="ARBA00006718"/>
    </source>
</evidence>
<dbReference type="PANTHER" id="PTHR10072">
    <property type="entry name" value="IRON-SULFUR CLUSTER ASSEMBLY PROTEIN"/>
    <property type="match status" value="1"/>
</dbReference>
<gene>
    <name evidence="3" type="ORF">METZ01_LOCUS417896</name>
</gene>
<dbReference type="Pfam" id="PF01521">
    <property type="entry name" value="Fe-S_biosyn"/>
    <property type="match status" value="1"/>
</dbReference>
<dbReference type="InterPro" id="IPR035903">
    <property type="entry name" value="HesB-like_dom_sf"/>
</dbReference>
<dbReference type="NCBIfam" id="TIGR00049">
    <property type="entry name" value="iron-sulfur cluster assembly accessory protein"/>
    <property type="match status" value="1"/>
</dbReference>